<keyword evidence="3" id="KW-0539">Nucleus</keyword>
<keyword evidence="6" id="KW-1185">Reference proteome</keyword>
<organism evidence="5 6">
    <name type="scientific">Sander lucioperca</name>
    <name type="common">Pike-perch</name>
    <name type="synonym">Perca lucioperca</name>
    <dbReference type="NCBI Taxonomy" id="283035"/>
    <lineage>
        <taxon>Eukaryota</taxon>
        <taxon>Metazoa</taxon>
        <taxon>Chordata</taxon>
        <taxon>Craniata</taxon>
        <taxon>Vertebrata</taxon>
        <taxon>Euteleostomi</taxon>
        <taxon>Actinopterygii</taxon>
        <taxon>Neopterygii</taxon>
        <taxon>Teleostei</taxon>
        <taxon>Neoteleostei</taxon>
        <taxon>Acanthomorphata</taxon>
        <taxon>Eupercaria</taxon>
        <taxon>Perciformes</taxon>
        <taxon>Percoidei</taxon>
        <taxon>Percidae</taxon>
        <taxon>Luciopercinae</taxon>
        <taxon>Sander</taxon>
    </lineage>
</organism>
<dbReference type="GO" id="GO:0030688">
    <property type="term" value="C:preribosome, small subunit precursor"/>
    <property type="evidence" value="ECO:0007669"/>
    <property type="project" value="InterPro"/>
</dbReference>
<evidence type="ECO:0008006" key="7">
    <source>
        <dbReference type="Google" id="ProtNLM"/>
    </source>
</evidence>
<dbReference type="InterPro" id="IPR028160">
    <property type="entry name" value="Slx9-like"/>
</dbReference>
<proteinExistence type="inferred from homology"/>
<sequence length="177" mass="19580">MVGKIKHVRQKLHQEAVRPGSGLALASSLTELTAVSAPILRQQQHNNRRDAQAPAESCFPSGIFAGTKITPDALRQSLQFEEKAPHVPAAAEKGPEEKKVKTKKEKMKERRDRWLNKMSSIKQLKEQQLAAARRQQTPVVGDMQPLADALPELCQLIAPVAAGNTPSARRKSRKNRV</sequence>
<dbReference type="GO" id="GO:0030686">
    <property type="term" value="C:90S preribosome"/>
    <property type="evidence" value="ECO:0007669"/>
    <property type="project" value="InterPro"/>
</dbReference>
<gene>
    <name evidence="5" type="primary">slx9</name>
</gene>
<dbReference type="GeneTree" id="ENSGT00390000015709"/>
<evidence type="ECO:0000313" key="6">
    <source>
        <dbReference type="Proteomes" id="UP000694568"/>
    </source>
</evidence>
<feature type="region of interest" description="Disordered" evidence="4">
    <location>
        <begin position="82"/>
        <end position="110"/>
    </location>
</feature>
<dbReference type="PANTHER" id="PTHR31109:SF2">
    <property type="entry name" value="RIBOSOME BIOGENESIS PROTEIN SLX9 HOMOLOG"/>
    <property type="match status" value="1"/>
</dbReference>
<evidence type="ECO:0000256" key="2">
    <source>
        <dbReference type="ARBA" id="ARBA00011022"/>
    </source>
</evidence>
<dbReference type="Proteomes" id="UP000694568">
    <property type="component" value="Unplaced"/>
</dbReference>
<dbReference type="PANTHER" id="PTHR31109">
    <property type="entry name" value="PROTEIN FAM207A"/>
    <property type="match status" value="1"/>
</dbReference>
<evidence type="ECO:0000256" key="4">
    <source>
        <dbReference type="SAM" id="MobiDB-lite"/>
    </source>
</evidence>
<dbReference type="GO" id="GO:0000462">
    <property type="term" value="P:maturation of SSU-rRNA from tricistronic rRNA transcript (SSU-rRNA, 5.8S rRNA, LSU-rRNA)"/>
    <property type="evidence" value="ECO:0007669"/>
    <property type="project" value="InterPro"/>
</dbReference>
<protein>
    <recommendedName>
        <fullName evidence="7">Family with sequence similarity 207 member A</fullName>
    </recommendedName>
</protein>
<reference evidence="5" key="1">
    <citation type="submission" date="2025-08" db="UniProtKB">
        <authorList>
            <consortium name="Ensembl"/>
        </authorList>
    </citation>
    <scope>IDENTIFICATION</scope>
</reference>
<dbReference type="Ensembl" id="ENSSLUT00000007101.1">
    <property type="protein sequence ID" value="ENSSLUP00000006926.1"/>
    <property type="gene ID" value="ENSSLUG00000003067.1"/>
</dbReference>
<evidence type="ECO:0000313" key="5">
    <source>
        <dbReference type="Ensembl" id="ENSSLUP00000006926.1"/>
    </source>
</evidence>
<accession>A0A8C9XBY0</accession>
<dbReference type="AlphaFoldDB" id="A0A8C9XBY0"/>
<name>A0A8C9XBY0_SANLU</name>
<comment type="subcellular location">
    <subcellularLocation>
        <location evidence="1">Nucleus</location>
        <location evidence="1">Nucleolus</location>
    </subcellularLocation>
</comment>
<comment type="similarity">
    <text evidence="2">Belongs to the SLX9 family.</text>
</comment>
<evidence type="ECO:0000256" key="1">
    <source>
        <dbReference type="ARBA" id="ARBA00004604"/>
    </source>
</evidence>
<evidence type="ECO:0000256" key="3">
    <source>
        <dbReference type="ARBA" id="ARBA00023242"/>
    </source>
</evidence>
<reference evidence="5" key="2">
    <citation type="submission" date="2025-09" db="UniProtKB">
        <authorList>
            <consortium name="Ensembl"/>
        </authorList>
    </citation>
    <scope>IDENTIFICATION</scope>
</reference>
<dbReference type="Pfam" id="PF15341">
    <property type="entry name" value="SLX9"/>
    <property type="match status" value="1"/>
</dbReference>
<dbReference type="GO" id="GO:0005730">
    <property type="term" value="C:nucleolus"/>
    <property type="evidence" value="ECO:0007669"/>
    <property type="project" value="UniProtKB-SubCell"/>
</dbReference>